<feature type="transmembrane region" description="Helical" evidence="7">
    <location>
        <begin position="133"/>
        <end position="157"/>
    </location>
</feature>
<dbReference type="Proteomes" id="UP000822152">
    <property type="component" value="Unassembled WGS sequence"/>
</dbReference>
<organism evidence="8 9">
    <name type="scientific">Blautia wexlerae</name>
    <dbReference type="NCBI Taxonomy" id="418240"/>
    <lineage>
        <taxon>Bacteria</taxon>
        <taxon>Bacillati</taxon>
        <taxon>Bacillota</taxon>
        <taxon>Clostridia</taxon>
        <taxon>Lachnospirales</taxon>
        <taxon>Lachnospiraceae</taxon>
        <taxon>Blautia</taxon>
    </lineage>
</organism>
<dbReference type="NCBIfam" id="TIGR00797">
    <property type="entry name" value="matE"/>
    <property type="match status" value="1"/>
</dbReference>
<evidence type="ECO:0000256" key="2">
    <source>
        <dbReference type="ARBA" id="ARBA00022448"/>
    </source>
</evidence>
<feature type="transmembrane region" description="Helical" evidence="7">
    <location>
        <begin position="169"/>
        <end position="189"/>
    </location>
</feature>
<feature type="transmembrane region" description="Helical" evidence="7">
    <location>
        <begin position="195"/>
        <end position="218"/>
    </location>
</feature>
<keyword evidence="9" id="KW-1185">Reference proteome</keyword>
<dbReference type="Pfam" id="PF01554">
    <property type="entry name" value="MatE"/>
    <property type="match status" value="2"/>
</dbReference>
<evidence type="ECO:0000256" key="3">
    <source>
        <dbReference type="ARBA" id="ARBA00022475"/>
    </source>
</evidence>
<dbReference type="InterPro" id="IPR002528">
    <property type="entry name" value="MATE_fam"/>
</dbReference>
<accession>A0ABX2GRI8</accession>
<dbReference type="RefSeq" id="WP_173744249.1">
    <property type="nucleotide sequence ID" value="NZ_JAAIPF010000041.1"/>
</dbReference>
<comment type="subcellular location">
    <subcellularLocation>
        <location evidence="1">Cell membrane</location>
        <topology evidence="1">Multi-pass membrane protein</topology>
    </subcellularLocation>
</comment>
<evidence type="ECO:0000256" key="5">
    <source>
        <dbReference type="ARBA" id="ARBA00022989"/>
    </source>
</evidence>
<feature type="transmembrane region" description="Helical" evidence="7">
    <location>
        <begin position="390"/>
        <end position="412"/>
    </location>
</feature>
<dbReference type="PANTHER" id="PTHR43549">
    <property type="entry name" value="MULTIDRUG RESISTANCE PROTEIN YPNP-RELATED"/>
    <property type="match status" value="1"/>
</dbReference>
<dbReference type="PIRSF" id="PIRSF006603">
    <property type="entry name" value="DinF"/>
    <property type="match status" value="1"/>
</dbReference>
<gene>
    <name evidence="8" type="ORF">G4952_14625</name>
</gene>
<keyword evidence="3" id="KW-1003">Cell membrane</keyword>
<feature type="transmembrane region" description="Helical" evidence="7">
    <location>
        <begin position="321"/>
        <end position="338"/>
    </location>
</feature>
<reference evidence="8 9" key="1">
    <citation type="journal article" date="2020" name="Cell Host Microbe">
        <title>Functional and Genomic Variation between Human-Derived Isolates of Lachnospiraceae Reveals Inter- and Intra-Species Diversity.</title>
        <authorList>
            <person name="Sorbara M.T."/>
            <person name="Littmann E.R."/>
            <person name="Fontana E."/>
            <person name="Moody T.U."/>
            <person name="Kohout C.E."/>
            <person name="Gjonbalaj M."/>
            <person name="Eaton V."/>
            <person name="Seok R."/>
            <person name="Leiner I.M."/>
            <person name="Pamer E.G."/>
        </authorList>
    </citation>
    <scope>NUCLEOTIDE SEQUENCE [LARGE SCALE GENOMIC DNA]</scope>
    <source>
        <strain evidence="8 9">MSK.20.11</strain>
    </source>
</reference>
<dbReference type="InterPro" id="IPR052031">
    <property type="entry name" value="Membrane_Transporter-Flippase"/>
</dbReference>
<dbReference type="InterPro" id="IPR048279">
    <property type="entry name" value="MdtK-like"/>
</dbReference>
<evidence type="ECO:0000256" key="6">
    <source>
        <dbReference type="ARBA" id="ARBA00023136"/>
    </source>
</evidence>
<protein>
    <submittedName>
        <fullName evidence="8">MATE family efflux transporter</fullName>
    </submittedName>
</protein>
<dbReference type="EMBL" id="JAAIPF010000041">
    <property type="protein sequence ID" value="NSF75003.1"/>
    <property type="molecule type" value="Genomic_DNA"/>
</dbReference>
<evidence type="ECO:0000313" key="8">
    <source>
        <dbReference type="EMBL" id="NSF75003.1"/>
    </source>
</evidence>
<feature type="transmembrane region" description="Helical" evidence="7">
    <location>
        <begin position="14"/>
        <end position="31"/>
    </location>
</feature>
<sequence>MEGNLTKGPILKTLTKLAVPIMASAFLGTLYNITDMAWIGLLGSRAVAGVGVGGMFTWLSQGLAAMARMGGQVQVAQCIGRGDRERAHGFAQAAVQLSAFMGIAYAVLALLFTRQMVGFFQLADTETYAAAMSYTRIACGLIVFSFLTLTLTGIYTAQGDSKTPFLANLVGLVTNMILDPVLILGPGIFPRLGVTGAAIATVTAQAIVMSIMILGIIVQKKENVLKETKLFAKLPREYVSGICKIGIPTAIQGMAYCAISMVLTRMVSGYGAEAIATQRVGGQIESVSWNTADGFGAALNAFIAQNYGAGKNDRVRKGYKASLWTVGIWGVLISVIFICFPEPIAQIFFHEPKAIATAMGYLVIIGFSEAFMCVELTTVGALSGLGRTRLCSIISIAFTSARIPLAILLGGIMGLNGIWWALSSTSIVKGIIFTSTFLWITRKRK</sequence>
<keyword evidence="6 7" id="KW-0472">Membrane</keyword>
<name>A0ABX2GRI8_9FIRM</name>
<keyword evidence="2" id="KW-0813">Transport</keyword>
<feature type="transmembrane region" description="Helical" evidence="7">
    <location>
        <begin position="37"/>
        <end position="59"/>
    </location>
</feature>
<keyword evidence="5 7" id="KW-1133">Transmembrane helix</keyword>
<dbReference type="CDD" id="cd13140">
    <property type="entry name" value="MATE_like_1"/>
    <property type="match status" value="1"/>
</dbReference>
<evidence type="ECO:0000313" key="9">
    <source>
        <dbReference type="Proteomes" id="UP000822152"/>
    </source>
</evidence>
<proteinExistence type="predicted"/>
<feature type="transmembrane region" description="Helical" evidence="7">
    <location>
        <begin position="418"/>
        <end position="440"/>
    </location>
</feature>
<feature type="transmembrane region" description="Helical" evidence="7">
    <location>
        <begin position="358"/>
        <end position="378"/>
    </location>
</feature>
<dbReference type="PANTHER" id="PTHR43549:SF3">
    <property type="entry name" value="MULTIDRUG RESISTANCE PROTEIN YPNP-RELATED"/>
    <property type="match status" value="1"/>
</dbReference>
<evidence type="ECO:0000256" key="4">
    <source>
        <dbReference type="ARBA" id="ARBA00022692"/>
    </source>
</evidence>
<evidence type="ECO:0000256" key="1">
    <source>
        <dbReference type="ARBA" id="ARBA00004651"/>
    </source>
</evidence>
<comment type="caution">
    <text evidence="8">The sequence shown here is derived from an EMBL/GenBank/DDBJ whole genome shotgun (WGS) entry which is preliminary data.</text>
</comment>
<keyword evidence="4 7" id="KW-0812">Transmembrane</keyword>
<feature type="transmembrane region" description="Helical" evidence="7">
    <location>
        <begin position="90"/>
        <end position="113"/>
    </location>
</feature>
<evidence type="ECO:0000256" key="7">
    <source>
        <dbReference type="SAM" id="Phobius"/>
    </source>
</evidence>